<organism evidence="2 3">
    <name type="scientific">Aaosphaeria arxii CBS 175.79</name>
    <dbReference type="NCBI Taxonomy" id="1450172"/>
    <lineage>
        <taxon>Eukaryota</taxon>
        <taxon>Fungi</taxon>
        <taxon>Dikarya</taxon>
        <taxon>Ascomycota</taxon>
        <taxon>Pezizomycotina</taxon>
        <taxon>Dothideomycetes</taxon>
        <taxon>Pleosporomycetidae</taxon>
        <taxon>Pleosporales</taxon>
        <taxon>Pleosporales incertae sedis</taxon>
        <taxon>Aaosphaeria</taxon>
    </lineage>
</organism>
<dbReference type="EMBL" id="ML978076">
    <property type="protein sequence ID" value="KAF2010487.1"/>
    <property type="molecule type" value="Genomic_DNA"/>
</dbReference>
<gene>
    <name evidence="2" type="ORF">BU24DRAFT_427609</name>
</gene>
<evidence type="ECO:0000313" key="3">
    <source>
        <dbReference type="Proteomes" id="UP000799778"/>
    </source>
</evidence>
<dbReference type="GeneID" id="54286664"/>
<proteinExistence type="predicted"/>
<dbReference type="RefSeq" id="XP_033378826.1">
    <property type="nucleotide sequence ID" value="XM_033529267.1"/>
</dbReference>
<dbReference type="Proteomes" id="UP000799778">
    <property type="component" value="Unassembled WGS sequence"/>
</dbReference>
<keyword evidence="1" id="KW-0732">Signal</keyword>
<sequence length="156" mass="17023">MQIQGSTSSITLAIIGFLSLSTVTLAAPATAEHASREVSARQTPNVPSAINIGLRENSNPDHAMWVAWVNGEDPCDSGRYQELGVYNDQGQPCNIRFSFPNKDFQYSMQGCGEPDNNIWLMQNGKDNVGSCRYAPGNNPCAAGTTFKGQWQCIYNQ</sequence>
<protein>
    <submittedName>
        <fullName evidence="2">Uncharacterized protein</fullName>
    </submittedName>
</protein>
<feature type="chain" id="PRO_5025536334" evidence="1">
    <location>
        <begin position="27"/>
        <end position="156"/>
    </location>
</feature>
<evidence type="ECO:0000313" key="2">
    <source>
        <dbReference type="EMBL" id="KAF2010487.1"/>
    </source>
</evidence>
<dbReference type="OrthoDB" id="5359219at2759"/>
<accession>A0A6A5XCF1</accession>
<evidence type="ECO:0000256" key="1">
    <source>
        <dbReference type="SAM" id="SignalP"/>
    </source>
</evidence>
<keyword evidence="3" id="KW-1185">Reference proteome</keyword>
<name>A0A6A5XCF1_9PLEO</name>
<dbReference type="AlphaFoldDB" id="A0A6A5XCF1"/>
<feature type="signal peptide" evidence="1">
    <location>
        <begin position="1"/>
        <end position="26"/>
    </location>
</feature>
<reference evidence="2" key="1">
    <citation type="journal article" date="2020" name="Stud. Mycol.">
        <title>101 Dothideomycetes genomes: a test case for predicting lifestyles and emergence of pathogens.</title>
        <authorList>
            <person name="Haridas S."/>
            <person name="Albert R."/>
            <person name="Binder M."/>
            <person name="Bloem J."/>
            <person name="Labutti K."/>
            <person name="Salamov A."/>
            <person name="Andreopoulos B."/>
            <person name="Baker S."/>
            <person name="Barry K."/>
            <person name="Bills G."/>
            <person name="Bluhm B."/>
            <person name="Cannon C."/>
            <person name="Castanera R."/>
            <person name="Culley D."/>
            <person name="Daum C."/>
            <person name="Ezra D."/>
            <person name="Gonzalez J."/>
            <person name="Henrissat B."/>
            <person name="Kuo A."/>
            <person name="Liang C."/>
            <person name="Lipzen A."/>
            <person name="Lutzoni F."/>
            <person name="Magnuson J."/>
            <person name="Mondo S."/>
            <person name="Nolan M."/>
            <person name="Ohm R."/>
            <person name="Pangilinan J."/>
            <person name="Park H.-J."/>
            <person name="Ramirez L."/>
            <person name="Alfaro M."/>
            <person name="Sun H."/>
            <person name="Tritt A."/>
            <person name="Yoshinaga Y."/>
            <person name="Zwiers L.-H."/>
            <person name="Turgeon B."/>
            <person name="Goodwin S."/>
            <person name="Spatafora J."/>
            <person name="Crous P."/>
            <person name="Grigoriev I."/>
        </authorList>
    </citation>
    <scope>NUCLEOTIDE SEQUENCE</scope>
    <source>
        <strain evidence="2">CBS 175.79</strain>
    </source>
</reference>